<sequence>MDRECIKLLHKLQALEFTTLELNLYLDTHPDDQKALSDFNRFSRELLEAKQEYESLYGPIINYGYSSSHGKWKWIDEPWPWETMY</sequence>
<dbReference type="InterPro" id="IPR016571">
    <property type="entry name" value="Spore_coat_assembly_CotJB"/>
</dbReference>
<organism evidence="2 3">
    <name type="scientific">Koleobacter methoxysyntrophicus</name>
    <dbReference type="NCBI Taxonomy" id="2751313"/>
    <lineage>
        <taxon>Bacteria</taxon>
        <taxon>Bacillati</taxon>
        <taxon>Bacillota</taxon>
        <taxon>Clostridia</taxon>
        <taxon>Koleobacterales</taxon>
        <taxon>Koleobacteraceae</taxon>
        <taxon>Koleobacter</taxon>
    </lineage>
</organism>
<dbReference type="AlphaFoldDB" id="A0A8A0RQA7"/>
<dbReference type="KEGG" id="kme:H0A61_02088"/>
<feature type="domain" description="Protein CotJB" evidence="1">
    <location>
        <begin position="7"/>
        <end position="82"/>
    </location>
</feature>
<reference evidence="2" key="1">
    <citation type="submission" date="2020-07" db="EMBL/GenBank/DDBJ databases">
        <title>Koleobacter methoxysyntrophicus gen. nov., sp. nov., a novel anaerobic bacterium isolated from deep subsurface oil field and proposal of Koleobacterales ord. nov. in the phylum Firmicutes.</title>
        <authorList>
            <person name="Sakamoto S."/>
            <person name="Tamaki H."/>
        </authorList>
    </citation>
    <scope>NUCLEOTIDE SEQUENCE</scope>
    <source>
        <strain evidence="2">NRmbB1</strain>
    </source>
</reference>
<accession>A0A8A0RQA7</accession>
<evidence type="ECO:0000313" key="2">
    <source>
        <dbReference type="EMBL" id="QSQ09709.1"/>
    </source>
</evidence>
<evidence type="ECO:0000313" key="3">
    <source>
        <dbReference type="Proteomes" id="UP000662904"/>
    </source>
</evidence>
<protein>
    <recommendedName>
        <fullName evidence="1">Protein CotJB domain-containing protein</fullName>
    </recommendedName>
</protein>
<dbReference type="InterPro" id="IPR024207">
    <property type="entry name" value="CotJB_dom"/>
</dbReference>
<dbReference type="PIRSF" id="PIRSF010606">
    <property type="entry name" value="Spore_coat_CotJB"/>
    <property type="match status" value="1"/>
</dbReference>
<dbReference type="Proteomes" id="UP000662904">
    <property type="component" value="Chromosome"/>
</dbReference>
<gene>
    <name evidence="2" type="ORF">H0A61_02088</name>
</gene>
<evidence type="ECO:0000259" key="1">
    <source>
        <dbReference type="Pfam" id="PF12652"/>
    </source>
</evidence>
<keyword evidence="3" id="KW-1185">Reference proteome</keyword>
<dbReference type="Pfam" id="PF12652">
    <property type="entry name" value="CotJB"/>
    <property type="match status" value="1"/>
</dbReference>
<dbReference type="RefSeq" id="WP_241754889.1">
    <property type="nucleotide sequence ID" value="NZ_CP059066.1"/>
</dbReference>
<dbReference type="EMBL" id="CP059066">
    <property type="protein sequence ID" value="QSQ09709.1"/>
    <property type="molecule type" value="Genomic_DNA"/>
</dbReference>
<name>A0A8A0RQA7_9FIRM</name>
<proteinExistence type="predicted"/>